<organism evidence="1 2">
    <name type="scientific">Porites evermanni</name>
    <dbReference type="NCBI Taxonomy" id="104178"/>
    <lineage>
        <taxon>Eukaryota</taxon>
        <taxon>Metazoa</taxon>
        <taxon>Cnidaria</taxon>
        <taxon>Anthozoa</taxon>
        <taxon>Hexacorallia</taxon>
        <taxon>Scleractinia</taxon>
        <taxon>Fungiina</taxon>
        <taxon>Poritidae</taxon>
        <taxon>Porites</taxon>
    </lineage>
</organism>
<keyword evidence="2" id="KW-1185">Reference proteome</keyword>
<protein>
    <submittedName>
        <fullName evidence="1">Uncharacterized protein</fullName>
    </submittedName>
</protein>
<evidence type="ECO:0000313" key="1">
    <source>
        <dbReference type="EMBL" id="CAH3172238.1"/>
    </source>
</evidence>
<comment type="caution">
    <text evidence="1">The sequence shown here is derived from an EMBL/GenBank/DDBJ whole genome shotgun (WGS) entry which is preliminary data.</text>
</comment>
<gene>
    <name evidence="1" type="ORF">PEVE_00008298</name>
</gene>
<feature type="non-terminal residue" evidence="1">
    <location>
        <position position="1"/>
    </location>
</feature>
<evidence type="ECO:0000313" key="2">
    <source>
        <dbReference type="Proteomes" id="UP001159427"/>
    </source>
</evidence>
<dbReference type="Proteomes" id="UP001159427">
    <property type="component" value="Unassembled WGS sequence"/>
</dbReference>
<accession>A0ABN8QYW2</accession>
<reference evidence="1 2" key="1">
    <citation type="submission" date="2022-05" db="EMBL/GenBank/DDBJ databases">
        <authorList>
            <consortium name="Genoscope - CEA"/>
            <person name="William W."/>
        </authorList>
    </citation>
    <scope>NUCLEOTIDE SEQUENCE [LARGE SCALE GENOMIC DNA]</scope>
</reference>
<sequence>QQILVFSGEVSFQPVVYYEEEENQEANTERVRLHCSHRTTGTSMHFSSVLKYSPLLT</sequence>
<proteinExistence type="predicted"/>
<dbReference type="EMBL" id="CALNXI010001566">
    <property type="protein sequence ID" value="CAH3172238.1"/>
    <property type="molecule type" value="Genomic_DNA"/>
</dbReference>
<name>A0ABN8QYW2_9CNID</name>